<dbReference type="RefSeq" id="WP_259644897.1">
    <property type="nucleotide sequence ID" value="NZ_RBRE01000016.1"/>
</dbReference>
<keyword evidence="1" id="KW-1133">Transmembrane helix</keyword>
<organism evidence="2 3">
    <name type="scientific">Pseudomonas cichorii</name>
    <dbReference type="NCBI Taxonomy" id="36746"/>
    <lineage>
        <taxon>Bacteria</taxon>
        <taxon>Pseudomonadati</taxon>
        <taxon>Pseudomonadota</taxon>
        <taxon>Gammaproteobacteria</taxon>
        <taxon>Pseudomonadales</taxon>
        <taxon>Pseudomonadaceae</taxon>
        <taxon>Pseudomonas</taxon>
    </lineage>
</organism>
<comment type="caution">
    <text evidence="2">The sequence shown here is derived from an EMBL/GenBank/DDBJ whole genome shotgun (WGS) entry which is preliminary data.</text>
</comment>
<proteinExistence type="predicted"/>
<accession>A0A3M4M7D4</accession>
<sequence length="625" mass="68686">MKPYGRSLSDFGSLWPAERQLLEHCKAGTEAKVGLKLPVELSNSNRVRAEFIRFLALGGDEQAPVHEHGVQLRGAYVEGRLNLQSTVVPMALWLRFCAFERPLVLTDATLSNSLLLYGSSLKGVEASRLKIVGVLSLKKVTSVGKVNLDGGDIKGQITLSEASLDGKGSWALSAENMVCQGSLHLGGVKTNGMISLLAARIGGEIACDEACFSVSEGPAFSADRAIVDGSVFMRNGFSAKGCVRFLGAKVHGQFNCLGGQFDGGGADALRMDGAFVGGSLFLGRGFKATGTVVLRGVVLKGDLVIRDAGQITELKAQRINIDGSLILRNLVDPIGKASFTGGRAGSLNDDSKSWGDDLDINGFVYNFIHVSEQMSTGDRLNWLDKQRAPSIKPSQLPEFYPQPWRQLQKVLDEMGHAEEARQVGIAFEDRLRDKGLIGQSPTHWPEPLRNGYRCLMVFLHWMYRPLSGYGYRPMLLLPWFLGVWLLCAAFYWWAADHKAIFAPSDPLVFQNASYKHCSPPLEPTGNEPAGSANWYLCDALPQEYTAFSPIAFSLDLLLPLVNLHQEDDWAPVIETPKANILEEFFSFFTSAKRWVRFVMWFEILAGWGFSLLFVAVVSGLARRKE</sequence>
<keyword evidence="1" id="KW-0812">Transmembrane</keyword>
<feature type="transmembrane region" description="Helical" evidence="1">
    <location>
        <begin position="474"/>
        <end position="494"/>
    </location>
</feature>
<dbReference type="Proteomes" id="UP000277236">
    <property type="component" value="Unassembled WGS sequence"/>
</dbReference>
<feature type="transmembrane region" description="Helical" evidence="1">
    <location>
        <begin position="597"/>
        <end position="621"/>
    </location>
</feature>
<reference evidence="2 3" key="1">
    <citation type="submission" date="2018-08" db="EMBL/GenBank/DDBJ databases">
        <title>Recombination of ecologically and evolutionarily significant loci maintains genetic cohesion in the Pseudomonas syringae species complex.</title>
        <authorList>
            <person name="Dillon M."/>
            <person name="Thakur S."/>
            <person name="Almeida R.N.D."/>
            <person name="Weir B.S."/>
            <person name="Guttman D.S."/>
        </authorList>
    </citation>
    <scope>NUCLEOTIDE SEQUENCE [LARGE SCALE GENOMIC DNA]</scope>
    <source>
        <strain evidence="2 3">ICMP 3353</strain>
    </source>
</reference>
<keyword evidence="1" id="KW-0472">Membrane</keyword>
<evidence type="ECO:0000256" key="1">
    <source>
        <dbReference type="SAM" id="Phobius"/>
    </source>
</evidence>
<gene>
    <name evidence="2" type="ORF">ALQ04_03436</name>
</gene>
<name>A0A3M4M7D4_PSECI</name>
<evidence type="ECO:0000313" key="2">
    <source>
        <dbReference type="EMBL" id="RMQ49513.1"/>
    </source>
</evidence>
<dbReference type="AlphaFoldDB" id="A0A3M4M7D4"/>
<evidence type="ECO:0000313" key="3">
    <source>
        <dbReference type="Proteomes" id="UP000277236"/>
    </source>
</evidence>
<evidence type="ECO:0008006" key="4">
    <source>
        <dbReference type="Google" id="ProtNLM"/>
    </source>
</evidence>
<dbReference type="EMBL" id="RBRE01000016">
    <property type="protein sequence ID" value="RMQ49513.1"/>
    <property type="molecule type" value="Genomic_DNA"/>
</dbReference>
<protein>
    <recommendedName>
        <fullName evidence="4">Membrane-associated oxidoreductase</fullName>
    </recommendedName>
</protein>